<sequence>MLFAYELYFTLYKVLHLTSQLNIIILHAKIGPKFISHVNMALGVL</sequence>
<evidence type="ECO:0000313" key="1">
    <source>
        <dbReference type="EMBL" id="JAH31260.1"/>
    </source>
</evidence>
<proteinExistence type="predicted"/>
<name>A0A0E9RS89_ANGAN</name>
<dbReference type="AlphaFoldDB" id="A0A0E9RS89"/>
<protein>
    <submittedName>
        <fullName evidence="1">Uncharacterized protein</fullName>
    </submittedName>
</protein>
<reference evidence="1" key="1">
    <citation type="submission" date="2014-11" db="EMBL/GenBank/DDBJ databases">
        <authorList>
            <person name="Amaro Gonzalez C."/>
        </authorList>
    </citation>
    <scope>NUCLEOTIDE SEQUENCE</scope>
</reference>
<reference evidence="1" key="2">
    <citation type="journal article" date="2015" name="Fish Shellfish Immunol.">
        <title>Early steps in the European eel (Anguilla anguilla)-Vibrio vulnificus interaction in the gills: Role of the RtxA13 toxin.</title>
        <authorList>
            <person name="Callol A."/>
            <person name="Pajuelo D."/>
            <person name="Ebbesson L."/>
            <person name="Teles M."/>
            <person name="MacKenzie S."/>
            <person name="Amaro C."/>
        </authorList>
    </citation>
    <scope>NUCLEOTIDE SEQUENCE</scope>
</reference>
<dbReference type="EMBL" id="GBXM01077317">
    <property type="protein sequence ID" value="JAH31260.1"/>
    <property type="molecule type" value="Transcribed_RNA"/>
</dbReference>
<accession>A0A0E9RS89</accession>
<organism evidence="1">
    <name type="scientific">Anguilla anguilla</name>
    <name type="common">European freshwater eel</name>
    <name type="synonym">Muraena anguilla</name>
    <dbReference type="NCBI Taxonomy" id="7936"/>
    <lineage>
        <taxon>Eukaryota</taxon>
        <taxon>Metazoa</taxon>
        <taxon>Chordata</taxon>
        <taxon>Craniata</taxon>
        <taxon>Vertebrata</taxon>
        <taxon>Euteleostomi</taxon>
        <taxon>Actinopterygii</taxon>
        <taxon>Neopterygii</taxon>
        <taxon>Teleostei</taxon>
        <taxon>Anguilliformes</taxon>
        <taxon>Anguillidae</taxon>
        <taxon>Anguilla</taxon>
    </lineage>
</organism>